<gene>
    <name evidence="2" type="ORF">KB874_10285</name>
</gene>
<keyword evidence="2" id="KW-0540">Nuclease</keyword>
<organism evidence="2 3">
    <name type="scientific">Thetidibacter halocola</name>
    <dbReference type="NCBI Taxonomy" id="2827239"/>
    <lineage>
        <taxon>Bacteria</taxon>
        <taxon>Pseudomonadati</taxon>
        <taxon>Pseudomonadota</taxon>
        <taxon>Alphaproteobacteria</taxon>
        <taxon>Rhodobacterales</taxon>
        <taxon>Roseobacteraceae</taxon>
        <taxon>Thetidibacter</taxon>
    </lineage>
</organism>
<keyword evidence="2" id="KW-0378">Hydrolase</keyword>
<evidence type="ECO:0000259" key="1">
    <source>
        <dbReference type="Pfam" id="PF03372"/>
    </source>
</evidence>
<dbReference type="Gene3D" id="3.60.10.10">
    <property type="entry name" value="Endonuclease/exonuclease/phosphatase"/>
    <property type="match status" value="1"/>
</dbReference>
<reference evidence="2" key="1">
    <citation type="submission" date="2021-04" db="EMBL/GenBank/DDBJ databases">
        <authorList>
            <person name="Yoon J."/>
        </authorList>
    </citation>
    <scope>NUCLEOTIDE SEQUENCE</scope>
    <source>
        <strain evidence="2">KMU-90</strain>
    </source>
</reference>
<name>A0A8J7WFS6_9RHOB</name>
<sequence length="348" mass="37716">MPEFSVATFNLCQFCTPGERWFQDGDSIGYDPEAWAKKCDFIRQALDRMQADIVGFQEVFSPDAFRVLMTEAGYPHVAIPDTPPRRADASGTLVAPVNALVSRHPILSAGRLDPPTHLWSAGLLAEDFHFRRGVVEARIAIPGLSRPLLVLVCHLKSPGVGIDDAAVAKSADWRGRFRSHLHQRAVLDAAQIIHRTGEAMMLHTAVMHRIDREPGLPVIVMGDLNDTPDSTTLRILTQAEPVPQIAGTVTAELPPAERAHLHDWRLYPARAAVGASSPRPRPTLAGFGKGATFDHILVGNALNGENPAALAQVTGHAVFDAHLLAGANPLETSDHAPVRATFKTVTRD</sequence>
<comment type="caution">
    <text evidence="2">The sequence shown here is derived from an EMBL/GenBank/DDBJ whole genome shotgun (WGS) entry which is preliminary data.</text>
</comment>
<dbReference type="InterPro" id="IPR036691">
    <property type="entry name" value="Endo/exonu/phosph_ase_sf"/>
</dbReference>
<keyword evidence="3" id="KW-1185">Reference proteome</keyword>
<dbReference type="SUPFAM" id="SSF56219">
    <property type="entry name" value="DNase I-like"/>
    <property type="match status" value="1"/>
</dbReference>
<accession>A0A8J7WFS6</accession>
<dbReference type="EMBL" id="JAGTUU010000004">
    <property type="protein sequence ID" value="MBS0124523.1"/>
    <property type="molecule type" value="Genomic_DNA"/>
</dbReference>
<dbReference type="Pfam" id="PF03372">
    <property type="entry name" value="Exo_endo_phos"/>
    <property type="match status" value="1"/>
</dbReference>
<dbReference type="Proteomes" id="UP000681356">
    <property type="component" value="Unassembled WGS sequence"/>
</dbReference>
<proteinExistence type="predicted"/>
<protein>
    <submittedName>
        <fullName evidence="2">Endonuclease/exonuclease/phosphatase family protein</fullName>
    </submittedName>
</protein>
<dbReference type="InterPro" id="IPR005135">
    <property type="entry name" value="Endo/exonuclease/phosphatase"/>
</dbReference>
<evidence type="ECO:0000313" key="2">
    <source>
        <dbReference type="EMBL" id="MBS0124523.1"/>
    </source>
</evidence>
<feature type="domain" description="Endonuclease/exonuclease/phosphatase" evidence="1">
    <location>
        <begin position="8"/>
        <end position="335"/>
    </location>
</feature>
<evidence type="ECO:0000313" key="3">
    <source>
        <dbReference type="Proteomes" id="UP000681356"/>
    </source>
</evidence>
<dbReference type="RefSeq" id="WP_212536495.1">
    <property type="nucleotide sequence ID" value="NZ_JAGTUU010000004.1"/>
</dbReference>
<dbReference type="GO" id="GO:0004519">
    <property type="term" value="F:endonuclease activity"/>
    <property type="evidence" value="ECO:0007669"/>
    <property type="project" value="UniProtKB-KW"/>
</dbReference>
<keyword evidence="2" id="KW-0255">Endonuclease</keyword>
<dbReference type="AlphaFoldDB" id="A0A8J7WFS6"/>